<dbReference type="AlphaFoldDB" id="X0VRA3"/>
<feature type="non-terminal residue" evidence="5">
    <location>
        <position position="1"/>
    </location>
</feature>
<name>X0VRA3_9ZZZZ</name>
<keyword evidence="3" id="KW-0786">Thiamine pyrophosphate</keyword>
<dbReference type="PANTHER" id="PTHR43257:SF2">
    <property type="entry name" value="PYRUVATE DEHYDROGENASE E1 COMPONENT SUBUNIT BETA"/>
    <property type="match status" value="1"/>
</dbReference>
<dbReference type="Gene3D" id="3.40.50.970">
    <property type="match status" value="1"/>
</dbReference>
<gene>
    <name evidence="5" type="ORF">S01H1_55932</name>
</gene>
<evidence type="ECO:0000256" key="2">
    <source>
        <dbReference type="ARBA" id="ARBA00023002"/>
    </source>
</evidence>
<evidence type="ECO:0000259" key="4">
    <source>
        <dbReference type="SMART" id="SM00861"/>
    </source>
</evidence>
<dbReference type="SUPFAM" id="SSF52922">
    <property type="entry name" value="TK C-terminal domain-like"/>
    <property type="match status" value="1"/>
</dbReference>
<reference evidence="5" key="1">
    <citation type="journal article" date="2014" name="Front. Microbiol.">
        <title>High frequency of phylogenetically diverse reductive dehalogenase-homologous genes in deep subseafloor sedimentary metagenomes.</title>
        <authorList>
            <person name="Kawai M."/>
            <person name="Futagami T."/>
            <person name="Toyoda A."/>
            <person name="Takaki Y."/>
            <person name="Nishi S."/>
            <person name="Hori S."/>
            <person name="Arai W."/>
            <person name="Tsubouchi T."/>
            <person name="Morono Y."/>
            <person name="Uchiyama I."/>
            <person name="Ito T."/>
            <person name="Fujiyama A."/>
            <person name="Inagaki F."/>
            <person name="Takami H."/>
        </authorList>
    </citation>
    <scope>NUCLEOTIDE SEQUENCE</scope>
    <source>
        <strain evidence="5">Expedition CK06-06</strain>
    </source>
</reference>
<dbReference type="InterPro" id="IPR009014">
    <property type="entry name" value="Transketo_C/PFOR_II"/>
</dbReference>
<keyword evidence="2" id="KW-0560">Oxidoreductase</keyword>
<evidence type="ECO:0000256" key="3">
    <source>
        <dbReference type="ARBA" id="ARBA00023052"/>
    </source>
</evidence>
<dbReference type="InterPro" id="IPR029061">
    <property type="entry name" value="THDP-binding"/>
</dbReference>
<dbReference type="EMBL" id="BARS01036377">
    <property type="protein sequence ID" value="GAG14968.1"/>
    <property type="molecule type" value="Genomic_DNA"/>
</dbReference>
<feature type="domain" description="Transketolase-like pyrimidine-binding" evidence="4">
    <location>
        <begin position="1"/>
        <end position="146"/>
    </location>
</feature>
<accession>X0VRA3</accession>
<dbReference type="Pfam" id="PF02779">
    <property type="entry name" value="Transket_pyr"/>
    <property type="match status" value="1"/>
</dbReference>
<dbReference type="InterPro" id="IPR005475">
    <property type="entry name" value="Transketolase-like_Pyr-bd"/>
</dbReference>
<dbReference type="SUPFAM" id="SSF52518">
    <property type="entry name" value="Thiamin diphosphate-binding fold (THDP-binding)"/>
    <property type="match status" value="1"/>
</dbReference>
<dbReference type="PANTHER" id="PTHR43257">
    <property type="entry name" value="PYRUVATE DEHYDROGENASE E1 COMPONENT BETA SUBUNIT"/>
    <property type="match status" value="1"/>
</dbReference>
<dbReference type="Gene3D" id="3.40.50.920">
    <property type="match status" value="1"/>
</dbReference>
<comment type="cofactor">
    <cofactor evidence="1">
        <name>thiamine diphosphate</name>
        <dbReference type="ChEBI" id="CHEBI:58937"/>
    </cofactor>
</comment>
<evidence type="ECO:0000313" key="5">
    <source>
        <dbReference type="EMBL" id="GAG14968.1"/>
    </source>
</evidence>
<comment type="caution">
    <text evidence="5">The sequence shown here is derived from an EMBL/GenBank/DDBJ whole genome shotgun (WGS) entry which is preliminary data.</text>
</comment>
<dbReference type="Pfam" id="PF02780">
    <property type="entry name" value="Transketolase_C"/>
    <property type="match status" value="1"/>
</dbReference>
<dbReference type="SMART" id="SM00861">
    <property type="entry name" value="Transket_pyr"/>
    <property type="match status" value="1"/>
</dbReference>
<feature type="non-terminal residue" evidence="5">
    <location>
        <position position="257"/>
    </location>
</feature>
<proteinExistence type="predicted"/>
<organism evidence="5">
    <name type="scientific">marine sediment metagenome</name>
    <dbReference type="NCBI Taxonomy" id="412755"/>
    <lineage>
        <taxon>unclassified sequences</taxon>
        <taxon>metagenomes</taxon>
        <taxon>ecological metagenomes</taxon>
    </lineage>
</organism>
<evidence type="ECO:0000256" key="1">
    <source>
        <dbReference type="ARBA" id="ARBA00001964"/>
    </source>
</evidence>
<dbReference type="GO" id="GO:0016491">
    <property type="term" value="F:oxidoreductase activity"/>
    <property type="evidence" value="ECO:0007669"/>
    <property type="project" value="UniProtKB-KW"/>
</dbReference>
<sequence length="257" mass="28120">LHGGAYQATKGIKEVFPERLINTPISECGFVGMAGGAAANGMRPVVEIMFPDFALVACDQLFNQIGKLKYMYGGQVSFPLVVRTRVAIGQGYGGQHSMSPAGLFGLFSGWRVMAPSNPFDYVGMFNTAAQLNDPVLIIEHADLYNQKGGIPTDNMDYYVKYGRAKIIRTGSHVTLLTYLTGVNDALAAARELKPEGIDVEVIDLRTLDYTGMDFETIGESVEKTGHVVILEQTPRSMGIASRVSDEIQERFFDYLDS</sequence>
<protein>
    <recommendedName>
        <fullName evidence="4">Transketolase-like pyrimidine-binding domain-containing protein</fullName>
    </recommendedName>
</protein>
<dbReference type="InterPro" id="IPR033248">
    <property type="entry name" value="Transketolase_C"/>
</dbReference>